<evidence type="ECO:0000256" key="10">
    <source>
        <dbReference type="RuleBase" id="RU351113"/>
    </source>
</evidence>
<keyword evidence="3 10" id="KW-0716">Sensory transduction</keyword>
<evidence type="ECO:0000256" key="3">
    <source>
        <dbReference type="ARBA" id="ARBA00022606"/>
    </source>
</evidence>
<dbReference type="EMBL" id="MK248992">
    <property type="protein sequence ID" value="QGW45406.1"/>
    <property type="molecule type" value="mRNA"/>
</dbReference>
<dbReference type="GO" id="GO:0005886">
    <property type="term" value="C:plasma membrane"/>
    <property type="evidence" value="ECO:0007669"/>
    <property type="project" value="UniProtKB-SubCell"/>
</dbReference>
<dbReference type="GO" id="GO:0004984">
    <property type="term" value="F:olfactory receptor activity"/>
    <property type="evidence" value="ECO:0007669"/>
    <property type="project" value="InterPro"/>
</dbReference>
<feature type="transmembrane region" description="Helical" evidence="10">
    <location>
        <begin position="129"/>
        <end position="150"/>
    </location>
</feature>
<dbReference type="PANTHER" id="PTHR21137:SF35">
    <property type="entry name" value="ODORANT RECEPTOR 19A-RELATED"/>
    <property type="match status" value="1"/>
</dbReference>
<evidence type="ECO:0000256" key="9">
    <source>
        <dbReference type="ARBA" id="ARBA00023224"/>
    </source>
</evidence>
<evidence type="ECO:0000256" key="2">
    <source>
        <dbReference type="ARBA" id="ARBA00022475"/>
    </source>
</evidence>
<evidence type="ECO:0000256" key="5">
    <source>
        <dbReference type="ARBA" id="ARBA00022725"/>
    </source>
</evidence>
<comment type="caution">
    <text evidence="10">Lacks conserved residue(s) required for the propagation of feature annotation.</text>
</comment>
<evidence type="ECO:0000256" key="4">
    <source>
        <dbReference type="ARBA" id="ARBA00022692"/>
    </source>
</evidence>
<accession>A0A6B9CFV7</accession>
<organism evidence="11">
    <name type="scientific">Bradysia odoriphaga</name>
    <dbReference type="NCBI Taxonomy" id="1564500"/>
    <lineage>
        <taxon>Eukaryota</taxon>
        <taxon>Metazoa</taxon>
        <taxon>Ecdysozoa</taxon>
        <taxon>Arthropoda</taxon>
        <taxon>Hexapoda</taxon>
        <taxon>Insecta</taxon>
        <taxon>Pterygota</taxon>
        <taxon>Neoptera</taxon>
        <taxon>Endopterygota</taxon>
        <taxon>Diptera</taxon>
        <taxon>Nematocera</taxon>
        <taxon>Sciaroidea</taxon>
        <taxon>Sciaridae</taxon>
        <taxon>Bradysia</taxon>
    </lineage>
</organism>
<evidence type="ECO:0000256" key="1">
    <source>
        <dbReference type="ARBA" id="ARBA00004651"/>
    </source>
</evidence>
<keyword evidence="8 10" id="KW-0675">Receptor</keyword>
<dbReference type="GO" id="GO:0005549">
    <property type="term" value="F:odorant binding"/>
    <property type="evidence" value="ECO:0007669"/>
    <property type="project" value="InterPro"/>
</dbReference>
<dbReference type="GO" id="GO:0007165">
    <property type="term" value="P:signal transduction"/>
    <property type="evidence" value="ECO:0007669"/>
    <property type="project" value="UniProtKB-KW"/>
</dbReference>
<keyword evidence="9 10" id="KW-0807">Transducer</keyword>
<keyword evidence="4 10" id="KW-0812">Transmembrane</keyword>
<comment type="subcellular location">
    <subcellularLocation>
        <location evidence="1 10">Cell membrane</location>
        <topology evidence="1 10">Multi-pass membrane protein</topology>
    </subcellularLocation>
</comment>
<evidence type="ECO:0000256" key="8">
    <source>
        <dbReference type="ARBA" id="ARBA00023170"/>
    </source>
</evidence>
<evidence type="ECO:0000313" key="11">
    <source>
        <dbReference type="EMBL" id="QGW45406.1"/>
    </source>
</evidence>
<name>A0A6B9CFV7_9DIPT</name>
<evidence type="ECO:0000256" key="7">
    <source>
        <dbReference type="ARBA" id="ARBA00023136"/>
    </source>
</evidence>
<protein>
    <recommendedName>
        <fullName evidence="10">Odorant receptor</fullName>
    </recommendedName>
</protein>
<keyword evidence="5 10" id="KW-0552">Olfaction</keyword>
<dbReference type="PANTHER" id="PTHR21137">
    <property type="entry name" value="ODORANT RECEPTOR"/>
    <property type="match status" value="1"/>
</dbReference>
<keyword evidence="2" id="KW-1003">Cell membrane</keyword>
<evidence type="ECO:0000256" key="6">
    <source>
        <dbReference type="ARBA" id="ARBA00022989"/>
    </source>
</evidence>
<feature type="transmembrane region" description="Helical" evidence="10">
    <location>
        <begin position="170"/>
        <end position="197"/>
    </location>
</feature>
<keyword evidence="6 10" id="KW-1133">Transmembrane helix</keyword>
<reference evidence="11" key="1">
    <citation type="submission" date="2018-11" db="EMBL/GenBank/DDBJ databases">
        <authorList>
            <person name="Zhao Y."/>
            <person name="Mu W."/>
            <person name="Zhou C."/>
        </authorList>
    </citation>
    <scope>NUCLEOTIDE SEQUENCE</scope>
</reference>
<dbReference type="AlphaFoldDB" id="A0A6B9CFV7"/>
<feature type="transmembrane region" description="Helical" evidence="10">
    <location>
        <begin position="35"/>
        <end position="56"/>
    </location>
</feature>
<sequence length="380" mass="43453">MEPADLFEICLFRWFRKLAQLVGVDVFASNYKPNVVTYSNMSVLWLFLASCLWTIYSRGFDEKIICCSALAFNFQGIVKYFCFIKNNRSVKDMCYFCLKIYRANTAPGPNKKLLAKSVKIIVLIFKNGMVLLLTTGTLILLKPGFCYVVFGKLDPILPTYFPGVSEEKVYGYVILATLHTYIVFIFVTGTAGSDLFLMTQVIHSYSMTLIFRNAKDEFNSLIKRNTGRTSTKETRQFLRNLILMHIDYARFTKILKDVYSEICLIQITMSNTIMIVLLYVILMVNWFPAYFLMAVAFFQVFEFSAMGTVLQIANDNMFENICNISIVDLPINEQKKVILMTALAQHPNDLTIGGFQSLNVETFVDSMKNTYSVGMLLVNK</sequence>
<comment type="similarity">
    <text evidence="10">Belongs to the insect chemoreceptor superfamily. Heteromeric odorant receptor channel (TC 1.A.69) family.</text>
</comment>
<dbReference type="Pfam" id="PF02949">
    <property type="entry name" value="7tm_6"/>
    <property type="match status" value="1"/>
</dbReference>
<proteinExistence type="evidence at transcript level"/>
<dbReference type="InterPro" id="IPR004117">
    <property type="entry name" value="7tm6_olfct_rcpt"/>
</dbReference>
<keyword evidence="7 10" id="KW-0472">Membrane</keyword>